<dbReference type="AlphaFoldDB" id="A0A017SXW2"/>
<sequence>MRRCGIARYLIGSKIDRPTRSGTHNSDSNVSKFRLHSTDNRAGSWMLALMA</sequence>
<name>A0A017SXW2_9BACT</name>
<comment type="caution">
    <text evidence="1">The sequence shown here is derived from an EMBL/GenBank/DDBJ whole genome shotgun (WGS) entry which is preliminary data.</text>
</comment>
<evidence type="ECO:0000313" key="1">
    <source>
        <dbReference type="EMBL" id="EYF01834.1"/>
    </source>
</evidence>
<organism evidence="1 2">
    <name type="scientific">Chondromyces apiculatus DSM 436</name>
    <dbReference type="NCBI Taxonomy" id="1192034"/>
    <lineage>
        <taxon>Bacteria</taxon>
        <taxon>Pseudomonadati</taxon>
        <taxon>Myxococcota</taxon>
        <taxon>Polyangia</taxon>
        <taxon>Polyangiales</taxon>
        <taxon>Polyangiaceae</taxon>
        <taxon>Chondromyces</taxon>
    </lineage>
</organism>
<keyword evidence="2" id="KW-1185">Reference proteome</keyword>
<dbReference type="EMBL" id="ASRX01000071">
    <property type="protein sequence ID" value="EYF01834.1"/>
    <property type="molecule type" value="Genomic_DNA"/>
</dbReference>
<protein>
    <submittedName>
        <fullName evidence="1">Uncharacterized protein</fullName>
    </submittedName>
</protein>
<accession>A0A017SXW2</accession>
<reference evidence="1 2" key="1">
    <citation type="submission" date="2013-05" db="EMBL/GenBank/DDBJ databases">
        <title>Genome assembly of Chondromyces apiculatus DSM 436.</title>
        <authorList>
            <person name="Sharma G."/>
            <person name="Khatri I."/>
            <person name="Kaur C."/>
            <person name="Mayilraj S."/>
            <person name="Subramanian S."/>
        </authorList>
    </citation>
    <scope>NUCLEOTIDE SEQUENCE [LARGE SCALE GENOMIC DNA]</scope>
    <source>
        <strain evidence="1 2">DSM 436</strain>
    </source>
</reference>
<evidence type="ECO:0000313" key="2">
    <source>
        <dbReference type="Proteomes" id="UP000019678"/>
    </source>
</evidence>
<dbReference type="Proteomes" id="UP000019678">
    <property type="component" value="Unassembled WGS sequence"/>
</dbReference>
<gene>
    <name evidence="1" type="ORF">CAP_7787</name>
</gene>
<proteinExistence type="predicted"/>